<name>A0ACC2NZD3_9HYME</name>
<evidence type="ECO:0000313" key="1">
    <source>
        <dbReference type="EMBL" id="KAJ8676454.1"/>
    </source>
</evidence>
<gene>
    <name evidence="1" type="ORF">QAD02_012241</name>
</gene>
<protein>
    <submittedName>
        <fullName evidence="1">Uncharacterized protein</fullName>
    </submittedName>
</protein>
<accession>A0ACC2NZD3</accession>
<dbReference type="Proteomes" id="UP001239111">
    <property type="component" value="Chromosome 2"/>
</dbReference>
<keyword evidence="2" id="KW-1185">Reference proteome</keyword>
<reference evidence="1" key="1">
    <citation type="submission" date="2023-04" db="EMBL/GenBank/DDBJ databases">
        <title>A chromosome-level genome assembly of the parasitoid wasp Eretmocerus hayati.</title>
        <authorList>
            <person name="Zhong Y."/>
            <person name="Liu S."/>
            <person name="Liu Y."/>
        </authorList>
    </citation>
    <scope>NUCLEOTIDE SEQUENCE</scope>
    <source>
        <strain evidence="1">ZJU_SS_LIU_2023</strain>
    </source>
</reference>
<organism evidence="1 2">
    <name type="scientific">Eretmocerus hayati</name>
    <dbReference type="NCBI Taxonomy" id="131215"/>
    <lineage>
        <taxon>Eukaryota</taxon>
        <taxon>Metazoa</taxon>
        <taxon>Ecdysozoa</taxon>
        <taxon>Arthropoda</taxon>
        <taxon>Hexapoda</taxon>
        <taxon>Insecta</taxon>
        <taxon>Pterygota</taxon>
        <taxon>Neoptera</taxon>
        <taxon>Endopterygota</taxon>
        <taxon>Hymenoptera</taxon>
        <taxon>Apocrita</taxon>
        <taxon>Proctotrupomorpha</taxon>
        <taxon>Chalcidoidea</taxon>
        <taxon>Aphelinidae</taxon>
        <taxon>Aphelininae</taxon>
        <taxon>Eretmocerus</taxon>
    </lineage>
</organism>
<sequence length="589" mass="64730">VFKIPPVFERQTASNISIEHGVEVKGLETCKLKLPQASSASRGARLEMQQQEQPFGPVKIETTPLLSPTMESRLMREPWNYPGQSARVVSCLAPPSAVLAVPNSVGGGSTRPSASTAATTYTTPQLHQQQQQQLLIQQQQQQSPSSSWEENFQDLSGWCMSGAHARCDFTSGECATGCKLTGTKNEVNDIFIAGATSCLMPPTGQNMNSDENAIMGARQPQTGSVVPATIVMASQLDHAYPMAGHRQQQQQLPQQTFFTNDSAKTHMTGDDLLKNNGNLWASIPERGKTVAVLNDNNNIVWPEAKETKIDSSSLPLYTDSSPLVADSQTKAAPLLRQDSGDVFHALGTGATNSFDDLLSYLCEDDIPSPPDSVSTDSSRITDPSSIPRLPSNPSAHMIVSPKTYEPIPLSPSLINTNYVMPRLDSTGSMPEDSIKLSPQSSPSEVMTPVRSSYQLRTIVKVEDPETPPPSSRRQTRAKRSRVNSNASRVSSNSSRGRGRKRVLEDSESDDIDDDDDSYREVREKNNEASRKSRMNKKAKEMEMAKKAVVLEKDNRILKMKVEELEKLVSSMRNALLRSALKREIKPRIY</sequence>
<comment type="caution">
    <text evidence="1">The sequence shown here is derived from an EMBL/GenBank/DDBJ whole genome shotgun (WGS) entry which is preliminary data.</text>
</comment>
<proteinExistence type="predicted"/>
<evidence type="ECO:0000313" key="2">
    <source>
        <dbReference type="Proteomes" id="UP001239111"/>
    </source>
</evidence>
<feature type="non-terminal residue" evidence="1">
    <location>
        <position position="1"/>
    </location>
</feature>
<dbReference type="EMBL" id="CM056742">
    <property type="protein sequence ID" value="KAJ8676454.1"/>
    <property type="molecule type" value="Genomic_DNA"/>
</dbReference>